<keyword evidence="2" id="KW-1185">Reference proteome</keyword>
<evidence type="ECO:0000313" key="1">
    <source>
        <dbReference type="EMBL" id="RIY01244.1"/>
    </source>
</evidence>
<proteinExistence type="predicted"/>
<dbReference type="OrthoDB" id="9809379at2"/>
<accession>A0A3A1WSL1</accession>
<dbReference type="Proteomes" id="UP000265750">
    <property type="component" value="Unassembled WGS sequence"/>
</dbReference>
<organism evidence="1 2">
    <name type="scientific">Aureimonas flava</name>
    <dbReference type="NCBI Taxonomy" id="2320271"/>
    <lineage>
        <taxon>Bacteria</taxon>
        <taxon>Pseudomonadati</taxon>
        <taxon>Pseudomonadota</taxon>
        <taxon>Alphaproteobacteria</taxon>
        <taxon>Hyphomicrobiales</taxon>
        <taxon>Aurantimonadaceae</taxon>
        <taxon>Aureimonas</taxon>
    </lineage>
</organism>
<dbReference type="AlphaFoldDB" id="A0A3A1WSL1"/>
<gene>
    <name evidence="1" type="ORF">D3218_07680</name>
</gene>
<protein>
    <submittedName>
        <fullName evidence="1">Uncharacterized protein</fullName>
    </submittedName>
</protein>
<reference evidence="2" key="1">
    <citation type="submission" date="2018-09" db="EMBL/GenBank/DDBJ databases">
        <authorList>
            <person name="Tuo L."/>
        </authorList>
    </citation>
    <scope>NUCLEOTIDE SEQUENCE [LARGE SCALE GENOMIC DNA]</scope>
    <source>
        <strain evidence="2">M2BS4Y-1</strain>
    </source>
</reference>
<dbReference type="RefSeq" id="WP_119539355.1">
    <property type="nucleotide sequence ID" value="NZ_QYRN01000004.1"/>
</dbReference>
<evidence type="ECO:0000313" key="2">
    <source>
        <dbReference type="Proteomes" id="UP000265750"/>
    </source>
</evidence>
<comment type="caution">
    <text evidence="1">The sequence shown here is derived from an EMBL/GenBank/DDBJ whole genome shotgun (WGS) entry which is preliminary data.</text>
</comment>
<dbReference type="EMBL" id="QYRN01000004">
    <property type="protein sequence ID" value="RIY01244.1"/>
    <property type="molecule type" value="Genomic_DNA"/>
</dbReference>
<sequence length="171" mass="18809">MIVLDRPSDWMPDHTVERIRRALERPATAVDTTFEEMQVPGLEGFGETGRWARCSLFDLEAFQAGRIAWRDVESRMVIDDRDDLGAMTAVRRFADAAGLPLHRLGPSTFASGTGSGVQMVAGIQGALSAILKGPPLVIVVELPETSSEPPRVCRRLQLLRGWSHDEENTAV</sequence>
<name>A0A3A1WSL1_9HYPH</name>